<proteinExistence type="inferred from homology"/>
<dbReference type="NCBIfam" id="TIGR00252">
    <property type="entry name" value="YraN family protein"/>
    <property type="match status" value="1"/>
</dbReference>
<protein>
    <recommendedName>
        <fullName evidence="2">UPF0102 protein V6256_09685</fullName>
    </recommendedName>
</protein>
<dbReference type="RefSeq" id="WP_341598012.1">
    <property type="nucleotide sequence ID" value="NZ_JBAKAZ010000033.1"/>
</dbReference>
<dbReference type="InterPro" id="IPR011335">
    <property type="entry name" value="Restrct_endonuc-II-like"/>
</dbReference>
<comment type="similarity">
    <text evidence="1 2">Belongs to the UPF0102 family.</text>
</comment>
<dbReference type="Pfam" id="PF02021">
    <property type="entry name" value="UPF0102"/>
    <property type="match status" value="1"/>
</dbReference>
<evidence type="ECO:0000313" key="4">
    <source>
        <dbReference type="Proteomes" id="UP001369082"/>
    </source>
</evidence>
<keyword evidence="4" id="KW-1185">Reference proteome</keyword>
<dbReference type="HAMAP" id="MF_00048">
    <property type="entry name" value="UPF0102"/>
    <property type="match status" value="1"/>
</dbReference>
<dbReference type="PANTHER" id="PTHR34039">
    <property type="entry name" value="UPF0102 PROTEIN YRAN"/>
    <property type="match status" value="1"/>
</dbReference>
<dbReference type="EMBL" id="JBAKAZ010000033">
    <property type="protein sequence ID" value="MEL0629879.1"/>
    <property type="molecule type" value="Genomic_DNA"/>
</dbReference>
<accession>A0ABU9GRN4</accession>
<sequence>MKLPRLLQSSSSKGVKYEQQALAFLKKQGLLLICQNFYCRFGEIDLIMSDQDTLVFIEVRFRKNQQYGGAIASITPQKQKKLIKTAKHYLSLLDNEPYCRFDVIAISDENTAPQWVQDAFQEN</sequence>
<evidence type="ECO:0000256" key="2">
    <source>
        <dbReference type="HAMAP-Rule" id="MF_00048"/>
    </source>
</evidence>
<evidence type="ECO:0000256" key="1">
    <source>
        <dbReference type="ARBA" id="ARBA00006738"/>
    </source>
</evidence>
<reference evidence="3 4" key="1">
    <citation type="submission" date="2024-02" db="EMBL/GenBank/DDBJ databases">
        <title>Bacteria isolated from the canopy kelp, Nereocystis luetkeana.</title>
        <authorList>
            <person name="Pfister C.A."/>
            <person name="Younker I.T."/>
            <person name="Light S.H."/>
        </authorList>
    </citation>
    <scope>NUCLEOTIDE SEQUENCE [LARGE SCALE GENOMIC DNA]</scope>
    <source>
        <strain evidence="3 4">TI.1.05</strain>
    </source>
</reference>
<organism evidence="3 4">
    <name type="scientific">Psychromonas aquatilis</name>
    <dbReference type="NCBI Taxonomy" id="2005072"/>
    <lineage>
        <taxon>Bacteria</taxon>
        <taxon>Pseudomonadati</taxon>
        <taxon>Pseudomonadota</taxon>
        <taxon>Gammaproteobacteria</taxon>
        <taxon>Alteromonadales</taxon>
        <taxon>Psychromonadaceae</taxon>
        <taxon>Psychromonas</taxon>
    </lineage>
</organism>
<dbReference type="CDD" id="cd20736">
    <property type="entry name" value="PoNe_Nuclease"/>
    <property type="match status" value="1"/>
</dbReference>
<dbReference type="NCBIfam" id="NF009150">
    <property type="entry name" value="PRK12497.1-3"/>
    <property type="match status" value="1"/>
</dbReference>
<dbReference type="PANTHER" id="PTHR34039:SF1">
    <property type="entry name" value="UPF0102 PROTEIN YRAN"/>
    <property type="match status" value="1"/>
</dbReference>
<gene>
    <name evidence="3" type="ORF">V6256_09685</name>
</gene>
<dbReference type="InterPro" id="IPR003509">
    <property type="entry name" value="UPF0102_YraN-like"/>
</dbReference>
<dbReference type="InterPro" id="IPR011856">
    <property type="entry name" value="tRNA_endonuc-like_dom_sf"/>
</dbReference>
<dbReference type="SUPFAM" id="SSF52980">
    <property type="entry name" value="Restriction endonuclease-like"/>
    <property type="match status" value="1"/>
</dbReference>
<evidence type="ECO:0000313" key="3">
    <source>
        <dbReference type="EMBL" id="MEL0629879.1"/>
    </source>
</evidence>
<dbReference type="Proteomes" id="UP001369082">
    <property type="component" value="Unassembled WGS sequence"/>
</dbReference>
<comment type="caution">
    <text evidence="3">The sequence shown here is derived from an EMBL/GenBank/DDBJ whole genome shotgun (WGS) entry which is preliminary data.</text>
</comment>
<dbReference type="Gene3D" id="3.40.1350.10">
    <property type="match status" value="1"/>
</dbReference>
<name>A0ABU9GRN4_9GAMM</name>